<evidence type="ECO:0000313" key="2">
    <source>
        <dbReference type="Proteomes" id="UP000230607"/>
    </source>
</evidence>
<name>A0A2H1FEI6_9ARCH</name>
<dbReference type="RefSeq" id="WP_157927210.1">
    <property type="nucleotide sequence ID" value="NZ_LT841358.1"/>
</dbReference>
<protein>
    <submittedName>
        <fullName evidence="1">Uncharacterized protein</fullName>
    </submittedName>
</protein>
<gene>
    <name evidence="1" type="ORF">NCS_11003</name>
</gene>
<keyword evidence="2" id="KW-1185">Reference proteome</keyword>
<reference evidence="2" key="1">
    <citation type="submission" date="2017-03" db="EMBL/GenBank/DDBJ databases">
        <authorList>
            <person name="Herbold C."/>
        </authorList>
    </citation>
    <scope>NUCLEOTIDE SEQUENCE [LARGE SCALE GENOMIC DNA]</scope>
</reference>
<dbReference type="AlphaFoldDB" id="A0A2H1FEI6"/>
<organism evidence="1 2">
    <name type="scientific">Candidatus Nitrosotalea okcheonensis</name>
    <dbReference type="NCBI Taxonomy" id="1903276"/>
    <lineage>
        <taxon>Archaea</taxon>
        <taxon>Nitrososphaerota</taxon>
        <taxon>Nitrososphaeria</taxon>
        <taxon>Nitrosotaleales</taxon>
        <taxon>Nitrosotaleaceae</taxon>
        <taxon>Nitrosotalea</taxon>
    </lineage>
</organism>
<evidence type="ECO:0000313" key="1">
    <source>
        <dbReference type="EMBL" id="SMH71196.1"/>
    </source>
</evidence>
<dbReference type="Proteomes" id="UP000230607">
    <property type="component" value="Chromosome 1"/>
</dbReference>
<dbReference type="OrthoDB" id="376380at2157"/>
<dbReference type="EMBL" id="LT841358">
    <property type="protein sequence ID" value="SMH71196.1"/>
    <property type="molecule type" value="Genomic_DNA"/>
</dbReference>
<proteinExistence type="predicted"/>
<sequence length="117" mass="13483">MSQDVESIYNQYLSNLKQAMPNVDPNLAHRIMYLERRIADEMVSEPHVNAIIEYKSGVELDKKINGLREKYSLEVEHADKQNALHIMSNMKINKIREISLDRDIIQISGKADPAMSE</sequence>
<accession>A0A2H1FEI6</accession>